<name>A0ABQ0SM25_9BACL</name>
<dbReference type="GeneID" id="82811161"/>
<dbReference type="Gene3D" id="3.30.530.20">
    <property type="match status" value="1"/>
</dbReference>
<dbReference type="RefSeq" id="WP_238503364.1">
    <property type="nucleotide sequence ID" value="NZ_BJOD01000003.1"/>
</dbReference>
<sequence length="110" mass="12153">MFTFALPQFSDTQERIAVVLASVEGGCEMTFSQEIVVPHENGWTTEAVEKAEREYYEGLEHGGSRMLAGLQQSANILRSVAVYLEKKKKPVCETLATPPFGRQAGMDTVL</sequence>
<dbReference type="InterPro" id="IPR023393">
    <property type="entry name" value="START-like_dom_sf"/>
</dbReference>
<reference evidence="1 2" key="1">
    <citation type="submission" date="2019-06" db="EMBL/GenBank/DDBJ databases">
        <title>Whole genome shotgun sequence of Brevibacillus agri NBRC 15538.</title>
        <authorList>
            <person name="Hosoyama A."/>
            <person name="Uohara A."/>
            <person name="Ohji S."/>
            <person name="Ichikawa N."/>
        </authorList>
    </citation>
    <scope>NUCLEOTIDE SEQUENCE [LARGE SCALE GENOMIC DNA]</scope>
    <source>
        <strain evidence="1 2">NBRC 15538</strain>
    </source>
</reference>
<organism evidence="1 2">
    <name type="scientific">Brevibacillus agri</name>
    <dbReference type="NCBI Taxonomy" id="51101"/>
    <lineage>
        <taxon>Bacteria</taxon>
        <taxon>Bacillati</taxon>
        <taxon>Bacillota</taxon>
        <taxon>Bacilli</taxon>
        <taxon>Bacillales</taxon>
        <taxon>Paenibacillaceae</taxon>
        <taxon>Brevibacillus</taxon>
    </lineage>
</organism>
<dbReference type="Proteomes" id="UP000317180">
    <property type="component" value="Unassembled WGS sequence"/>
</dbReference>
<proteinExistence type="predicted"/>
<dbReference type="EMBL" id="BJOD01000003">
    <property type="protein sequence ID" value="GED24385.1"/>
    <property type="molecule type" value="Genomic_DNA"/>
</dbReference>
<evidence type="ECO:0000313" key="1">
    <source>
        <dbReference type="EMBL" id="GED24385.1"/>
    </source>
</evidence>
<gene>
    <name evidence="1" type="ORF">BAG01nite_04870</name>
</gene>
<evidence type="ECO:0000313" key="2">
    <source>
        <dbReference type="Proteomes" id="UP000317180"/>
    </source>
</evidence>
<keyword evidence="2" id="KW-1185">Reference proteome</keyword>
<accession>A0ABQ0SM25</accession>
<protein>
    <submittedName>
        <fullName evidence="1">Uncharacterized protein</fullName>
    </submittedName>
</protein>
<comment type="caution">
    <text evidence="1">The sequence shown here is derived from an EMBL/GenBank/DDBJ whole genome shotgun (WGS) entry which is preliminary data.</text>
</comment>